<evidence type="ECO:0000313" key="2">
    <source>
        <dbReference type="Proteomes" id="UP000075950"/>
    </source>
</evidence>
<proteinExistence type="predicted"/>
<dbReference type="AlphaFoldDB" id="A0A142NLK2"/>
<protein>
    <recommendedName>
        <fullName evidence="3">Mini-circle protein</fullName>
    </recommendedName>
</protein>
<dbReference type="InterPro" id="IPR007061">
    <property type="entry name" value="MST-like"/>
</dbReference>
<dbReference type="RefSeq" id="WP_062861490.1">
    <property type="nucleotide sequence ID" value="NZ_CP014869.1"/>
</dbReference>
<dbReference type="Pfam" id="PF04978">
    <property type="entry name" value="MST"/>
    <property type="match status" value="1"/>
</dbReference>
<dbReference type="Gene3D" id="1.20.120.450">
    <property type="entry name" value="dinb family like domain"/>
    <property type="match status" value="1"/>
</dbReference>
<dbReference type="KEGG" id="bly:A2T55_07670"/>
<name>A0A142NLK2_BRELN</name>
<dbReference type="EMBL" id="CP014869">
    <property type="protein sequence ID" value="AMT93667.1"/>
    <property type="molecule type" value="Genomic_DNA"/>
</dbReference>
<accession>A0A142NLK2</accession>
<evidence type="ECO:0008006" key="3">
    <source>
        <dbReference type="Google" id="ProtNLM"/>
    </source>
</evidence>
<evidence type="ECO:0000313" key="1">
    <source>
        <dbReference type="EMBL" id="AMT93667.1"/>
    </source>
</evidence>
<organism evidence="1 2">
    <name type="scientific">Brevibacterium linens</name>
    <dbReference type="NCBI Taxonomy" id="1703"/>
    <lineage>
        <taxon>Bacteria</taxon>
        <taxon>Bacillati</taxon>
        <taxon>Actinomycetota</taxon>
        <taxon>Actinomycetes</taxon>
        <taxon>Micrococcales</taxon>
        <taxon>Brevibacteriaceae</taxon>
        <taxon>Brevibacterium</taxon>
    </lineage>
</organism>
<dbReference type="Proteomes" id="UP000075950">
    <property type="component" value="Chromosome"/>
</dbReference>
<dbReference type="SUPFAM" id="SSF109854">
    <property type="entry name" value="DinB/YfiT-like putative metalloenzymes"/>
    <property type="match status" value="1"/>
</dbReference>
<reference evidence="2" key="1">
    <citation type="submission" date="2016-03" db="EMBL/GenBank/DDBJ databases">
        <authorList>
            <person name="Ploux O."/>
        </authorList>
    </citation>
    <scope>NUCLEOTIDE SEQUENCE [LARGE SCALE GENOMIC DNA]</scope>
    <source>
        <strain evidence="2">BS258</strain>
    </source>
</reference>
<gene>
    <name evidence="1" type="ORF">A2T55_07670</name>
</gene>
<sequence>MTLPLTDPSNAPNERRGLEEFVEYFRQVVRRKVDGLTPEQLKHTVASSSLTIGGILRHLTLVEESWFVEVLQGRELGEPWASVDWNTDCDWDFESASGMTAEELLAAHEQACGNSREILAEVTDLDTLTARGDRDGEKFNVRWILIHLIEEYARHAGHADILREDIDGETGD</sequence>
<dbReference type="InterPro" id="IPR034660">
    <property type="entry name" value="DinB/YfiT-like"/>
</dbReference>